<proteinExistence type="predicted"/>
<evidence type="ECO:0000313" key="1">
    <source>
        <dbReference type="EMBL" id="GAA4835576.1"/>
    </source>
</evidence>
<gene>
    <name evidence="1" type="ORF">GCM10023331_21050</name>
</gene>
<comment type="caution">
    <text evidence="1">The sequence shown here is derived from an EMBL/GenBank/DDBJ whole genome shotgun (WGS) entry which is preliminary data.</text>
</comment>
<dbReference type="EMBL" id="BAABJX010000032">
    <property type="protein sequence ID" value="GAA4835576.1"/>
    <property type="molecule type" value="Genomic_DNA"/>
</dbReference>
<dbReference type="RefSeq" id="WP_345371587.1">
    <property type="nucleotide sequence ID" value="NZ_BAABJX010000032.1"/>
</dbReference>
<evidence type="ECO:0008006" key="3">
    <source>
        <dbReference type="Google" id="ProtNLM"/>
    </source>
</evidence>
<dbReference type="Proteomes" id="UP001500298">
    <property type="component" value="Unassembled WGS sequence"/>
</dbReference>
<protein>
    <recommendedName>
        <fullName evidence="3">Outer membrane protein beta-barrel domain-containing protein</fullName>
    </recommendedName>
</protein>
<keyword evidence="2" id="KW-1185">Reference proteome</keyword>
<organism evidence="1 2">
    <name type="scientific">Algivirga pacifica</name>
    <dbReference type="NCBI Taxonomy" id="1162670"/>
    <lineage>
        <taxon>Bacteria</taxon>
        <taxon>Pseudomonadati</taxon>
        <taxon>Bacteroidota</taxon>
        <taxon>Cytophagia</taxon>
        <taxon>Cytophagales</taxon>
        <taxon>Flammeovirgaceae</taxon>
        <taxon>Algivirga</taxon>
    </lineage>
</organism>
<sequence length="229" mass="25578">MGKTLYYIASFLGSLSTLIKATRSGPLLGIGLIFLCTLPSLGQTAFMTTEEKRNMQWQNVQGNLQVSLDYGMGVAVQYKMLQFNDSKVNISTTLSPNIGYFIKPQWVVGIHLDTFASLLNVDYQNDYKLYFISSGLYTRYYTKWGIFAEGRFGVGSGKEEYTVSGTSFPFPLTTLTGSSGLGLNHYWHETISLYIILRYQMNAYSLDNDLLRSYVSGANISAGINFTLP</sequence>
<reference evidence="2" key="1">
    <citation type="journal article" date="2019" name="Int. J. Syst. Evol. Microbiol.">
        <title>The Global Catalogue of Microorganisms (GCM) 10K type strain sequencing project: providing services to taxonomists for standard genome sequencing and annotation.</title>
        <authorList>
            <consortium name="The Broad Institute Genomics Platform"/>
            <consortium name="The Broad Institute Genome Sequencing Center for Infectious Disease"/>
            <person name="Wu L."/>
            <person name="Ma J."/>
        </authorList>
    </citation>
    <scope>NUCLEOTIDE SEQUENCE [LARGE SCALE GENOMIC DNA]</scope>
    <source>
        <strain evidence="2">JCM 18326</strain>
    </source>
</reference>
<name>A0ABP9DBU7_9BACT</name>
<evidence type="ECO:0000313" key="2">
    <source>
        <dbReference type="Proteomes" id="UP001500298"/>
    </source>
</evidence>
<accession>A0ABP9DBU7</accession>